<accession>A0AB35KX73</accession>
<comment type="caution">
    <text evidence="2">The sequence shown here is derived from an EMBL/GenBank/DDBJ whole genome shotgun (WGS) entry which is preliminary data.</text>
</comment>
<protein>
    <submittedName>
        <fullName evidence="2">Glycosyltransferase</fullName>
        <ecNumber evidence="2">2.4.-.-</ecNumber>
    </submittedName>
</protein>
<evidence type="ECO:0000313" key="2">
    <source>
        <dbReference type="EMBL" id="MDH0566254.1"/>
    </source>
</evidence>
<dbReference type="Pfam" id="PF13524">
    <property type="entry name" value="Glyco_trans_1_2"/>
    <property type="match status" value="1"/>
</dbReference>
<dbReference type="Gene3D" id="3.40.50.2000">
    <property type="entry name" value="Glycogen Phosphorylase B"/>
    <property type="match status" value="1"/>
</dbReference>
<keyword evidence="2" id="KW-0328">Glycosyltransferase</keyword>
<gene>
    <name evidence="2" type="ORF">N7671_03065</name>
</gene>
<sequence>MAELKPLKVLALSSQGREPDLSCVYQRLGQLVDLELRELDKNEQRNLRRYLSAVDLGRYDRLLLDLHFKNIHRQTAFLRQVPGLLIYEEDACQNYLAGSRWRGKFSRFYSDLPNARVVVTGASVAERLRGEGFNVHFIAKGYDPRTVYCESTTRDIELGFVGRTASAAYAGRKQLLDRLASEEPLQLLRTAPGQAYREMLNRIRYFVSADVGLGEYMAKNFEAMACGCVLLAWRQGSEEAAIGLQDGRHLLLYSDIDELRGHLARLRANPAWGLEIAENGRRFVEAHMTHAHLAERLLEVLQSLWPEVCLPSAWRVFCARLNPF</sequence>
<evidence type="ECO:0000313" key="3">
    <source>
        <dbReference type="Proteomes" id="UP001159292"/>
    </source>
</evidence>
<keyword evidence="2" id="KW-0808">Transferase</keyword>
<reference evidence="2" key="1">
    <citation type="submission" date="2022-09" db="EMBL/GenBank/DDBJ databases">
        <title>Intensive care unit water sources are persistently colonized with multi-drug resistant bacteria and are the site of extensive horizontal gene transfer of antibiotic resistance genes.</title>
        <authorList>
            <person name="Diorio-Toth L."/>
        </authorList>
    </citation>
    <scope>NUCLEOTIDE SEQUENCE</scope>
    <source>
        <strain evidence="2">GD04000</strain>
    </source>
</reference>
<dbReference type="EC" id="2.4.-.-" evidence="2"/>
<dbReference type="AlphaFoldDB" id="A0AB35KX73"/>
<dbReference type="InterPro" id="IPR055259">
    <property type="entry name" value="YkvP/CgeB_Glyco_trans-like"/>
</dbReference>
<name>A0AB35KX73_ECTOL</name>
<proteinExistence type="predicted"/>
<dbReference type="Proteomes" id="UP001159292">
    <property type="component" value="Unassembled WGS sequence"/>
</dbReference>
<dbReference type="SUPFAM" id="SSF53756">
    <property type="entry name" value="UDP-Glycosyltransferase/glycogen phosphorylase"/>
    <property type="match status" value="1"/>
</dbReference>
<dbReference type="RefSeq" id="WP_257597269.1">
    <property type="nucleotide sequence ID" value="NZ_JANKBU010000002.1"/>
</dbReference>
<dbReference type="GO" id="GO:0016757">
    <property type="term" value="F:glycosyltransferase activity"/>
    <property type="evidence" value="ECO:0007669"/>
    <property type="project" value="UniProtKB-KW"/>
</dbReference>
<feature type="domain" description="Spore protein YkvP/CgeB glycosyl transferase-like" evidence="1">
    <location>
        <begin position="189"/>
        <end position="299"/>
    </location>
</feature>
<evidence type="ECO:0000259" key="1">
    <source>
        <dbReference type="Pfam" id="PF13524"/>
    </source>
</evidence>
<dbReference type="EMBL" id="JAOEET010000005">
    <property type="protein sequence ID" value="MDH0566254.1"/>
    <property type="molecule type" value="Genomic_DNA"/>
</dbReference>
<organism evidence="2 3">
    <name type="scientific">Ectopseudomonas oleovorans</name>
    <name type="common">Pseudomonas oleovorans</name>
    <dbReference type="NCBI Taxonomy" id="301"/>
    <lineage>
        <taxon>Bacteria</taxon>
        <taxon>Pseudomonadati</taxon>
        <taxon>Pseudomonadota</taxon>
        <taxon>Gammaproteobacteria</taxon>
        <taxon>Pseudomonadales</taxon>
        <taxon>Pseudomonadaceae</taxon>
        <taxon>Ectopseudomonas</taxon>
    </lineage>
</organism>